<gene>
    <name evidence="4" type="ORF">Slati_4451900</name>
</gene>
<dbReference type="EMBL" id="JACGWN010000016">
    <property type="protein sequence ID" value="KAL0394857.1"/>
    <property type="molecule type" value="Genomic_DNA"/>
</dbReference>
<dbReference type="InterPro" id="IPR001878">
    <property type="entry name" value="Znf_CCHC"/>
</dbReference>
<sequence>MDKREPTKRPADIHSIDAVSALSAQMNAQMTALTHKVDNLGAAMWNGAPMGPCGACGQMGHLSQDCQVGNPNIVNEDANFISHGGRSNFNPYSNTYNPGWRSYPNFLWSNNQQQGPAGHHQPRQVQPPQEKKSKIEDVLSKFITAADT</sequence>
<proteinExistence type="predicted"/>
<evidence type="ECO:0000256" key="2">
    <source>
        <dbReference type="SAM" id="MobiDB-lite"/>
    </source>
</evidence>
<keyword evidence="1" id="KW-0479">Metal-binding</keyword>
<protein>
    <recommendedName>
        <fullName evidence="3">CCHC-type domain-containing protein</fullName>
    </recommendedName>
</protein>
<reference evidence="4" key="2">
    <citation type="journal article" date="2024" name="Plant">
        <title>Genomic evolution and insights into agronomic trait innovations of Sesamum species.</title>
        <authorList>
            <person name="Miao H."/>
            <person name="Wang L."/>
            <person name="Qu L."/>
            <person name="Liu H."/>
            <person name="Sun Y."/>
            <person name="Le M."/>
            <person name="Wang Q."/>
            <person name="Wei S."/>
            <person name="Zheng Y."/>
            <person name="Lin W."/>
            <person name="Duan Y."/>
            <person name="Cao H."/>
            <person name="Xiong S."/>
            <person name="Wang X."/>
            <person name="Wei L."/>
            <person name="Li C."/>
            <person name="Ma Q."/>
            <person name="Ju M."/>
            <person name="Zhao R."/>
            <person name="Li G."/>
            <person name="Mu C."/>
            <person name="Tian Q."/>
            <person name="Mei H."/>
            <person name="Zhang T."/>
            <person name="Gao T."/>
            <person name="Zhang H."/>
        </authorList>
    </citation>
    <scope>NUCLEOTIDE SEQUENCE</scope>
    <source>
        <strain evidence="4">KEN1</strain>
    </source>
</reference>
<dbReference type="PROSITE" id="PS50158">
    <property type="entry name" value="ZF_CCHC"/>
    <property type="match status" value="1"/>
</dbReference>
<feature type="domain" description="CCHC-type" evidence="3">
    <location>
        <begin position="53"/>
        <end position="66"/>
    </location>
</feature>
<keyword evidence="1" id="KW-0862">Zinc</keyword>
<organism evidence="4">
    <name type="scientific">Sesamum latifolium</name>
    <dbReference type="NCBI Taxonomy" id="2727402"/>
    <lineage>
        <taxon>Eukaryota</taxon>
        <taxon>Viridiplantae</taxon>
        <taxon>Streptophyta</taxon>
        <taxon>Embryophyta</taxon>
        <taxon>Tracheophyta</taxon>
        <taxon>Spermatophyta</taxon>
        <taxon>Magnoliopsida</taxon>
        <taxon>eudicotyledons</taxon>
        <taxon>Gunneridae</taxon>
        <taxon>Pentapetalae</taxon>
        <taxon>asterids</taxon>
        <taxon>lamiids</taxon>
        <taxon>Lamiales</taxon>
        <taxon>Pedaliaceae</taxon>
        <taxon>Sesamum</taxon>
    </lineage>
</organism>
<keyword evidence="1" id="KW-0863">Zinc-finger</keyword>
<comment type="caution">
    <text evidence="4">The sequence shown here is derived from an EMBL/GenBank/DDBJ whole genome shotgun (WGS) entry which is preliminary data.</text>
</comment>
<evidence type="ECO:0000256" key="1">
    <source>
        <dbReference type="PROSITE-ProRule" id="PRU00047"/>
    </source>
</evidence>
<accession>A0AAW2SRI4</accession>
<evidence type="ECO:0000259" key="3">
    <source>
        <dbReference type="PROSITE" id="PS50158"/>
    </source>
</evidence>
<feature type="compositionally biased region" description="Basic and acidic residues" evidence="2">
    <location>
        <begin position="129"/>
        <end position="139"/>
    </location>
</feature>
<name>A0AAW2SRI4_9LAMI</name>
<dbReference type="GO" id="GO:0008270">
    <property type="term" value="F:zinc ion binding"/>
    <property type="evidence" value="ECO:0007669"/>
    <property type="project" value="UniProtKB-KW"/>
</dbReference>
<reference evidence="4" key="1">
    <citation type="submission" date="2020-06" db="EMBL/GenBank/DDBJ databases">
        <authorList>
            <person name="Li T."/>
            <person name="Hu X."/>
            <person name="Zhang T."/>
            <person name="Song X."/>
            <person name="Zhang H."/>
            <person name="Dai N."/>
            <person name="Sheng W."/>
            <person name="Hou X."/>
            <person name="Wei L."/>
        </authorList>
    </citation>
    <scope>NUCLEOTIDE SEQUENCE</scope>
    <source>
        <strain evidence="4">KEN1</strain>
        <tissue evidence="4">Leaf</tissue>
    </source>
</reference>
<feature type="region of interest" description="Disordered" evidence="2">
    <location>
        <begin position="107"/>
        <end position="139"/>
    </location>
</feature>
<dbReference type="GO" id="GO:0003676">
    <property type="term" value="F:nucleic acid binding"/>
    <property type="evidence" value="ECO:0007669"/>
    <property type="project" value="InterPro"/>
</dbReference>
<dbReference type="AlphaFoldDB" id="A0AAW2SRI4"/>
<evidence type="ECO:0000313" key="4">
    <source>
        <dbReference type="EMBL" id="KAL0394857.1"/>
    </source>
</evidence>